<dbReference type="PANTHER" id="PTHR36855">
    <property type="entry name" value="CHROMOSOME 10, WHOLE GENOME SHOTGUN SEQUENCE"/>
    <property type="match status" value="1"/>
</dbReference>
<dbReference type="Pfam" id="PF17733">
    <property type="entry name" value="KPWE_dom"/>
    <property type="match status" value="1"/>
</dbReference>
<feature type="domain" description="PEX14-like helix-turn-helix" evidence="3">
    <location>
        <begin position="23"/>
        <end position="91"/>
    </location>
</feature>
<accession>A0ABQ8K1R9</accession>
<organism evidence="4 5">
    <name type="scientific">Rhodofomes roseus</name>
    <dbReference type="NCBI Taxonomy" id="34475"/>
    <lineage>
        <taxon>Eukaryota</taxon>
        <taxon>Fungi</taxon>
        <taxon>Dikarya</taxon>
        <taxon>Basidiomycota</taxon>
        <taxon>Agaricomycotina</taxon>
        <taxon>Agaricomycetes</taxon>
        <taxon>Polyporales</taxon>
        <taxon>Rhodofomes</taxon>
    </lineage>
</organism>
<evidence type="ECO:0000256" key="1">
    <source>
        <dbReference type="SAM" id="MobiDB-lite"/>
    </source>
</evidence>
<evidence type="ECO:0000259" key="2">
    <source>
        <dbReference type="Pfam" id="PF17733"/>
    </source>
</evidence>
<feature type="compositionally biased region" description="Polar residues" evidence="1">
    <location>
        <begin position="139"/>
        <end position="163"/>
    </location>
</feature>
<evidence type="ECO:0000313" key="4">
    <source>
        <dbReference type="EMBL" id="KAH9830617.1"/>
    </source>
</evidence>
<feature type="region of interest" description="Disordered" evidence="1">
    <location>
        <begin position="136"/>
        <end position="173"/>
    </location>
</feature>
<protein>
    <submittedName>
        <fullName evidence="4">Uncharacterized protein</fullName>
    </submittedName>
</protein>
<reference evidence="4 5" key="1">
    <citation type="journal article" date="2021" name="Environ. Microbiol.">
        <title>Gene family expansions and transcriptome signatures uncover fungal adaptations to wood decay.</title>
        <authorList>
            <person name="Hage H."/>
            <person name="Miyauchi S."/>
            <person name="Viragh M."/>
            <person name="Drula E."/>
            <person name="Min B."/>
            <person name="Chaduli D."/>
            <person name="Navarro D."/>
            <person name="Favel A."/>
            <person name="Norest M."/>
            <person name="Lesage-Meessen L."/>
            <person name="Balint B."/>
            <person name="Merenyi Z."/>
            <person name="de Eugenio L."/>
            <person name="Morin E."/>
            <person name="Martinez A.T."/>
            <person name="Baldrian P."/>
            <person name="Stursova M."/>
            <person name="Martinez M.J."/>
            <person name="Novotny C."/>
            <person name="Magnuson J.K."/>
            <person name="Spatafora J.W."/>
            <person name="Maurice S."/>
            <person name="Pangilinan J."/>
            <person name="Andreopoulos W."/>
            <person name="LaButti K."/>
            <person name="Hundley H."/>
            <person name="Na H."/>
            <person name="Kuo A."/>
            <person name="Barry K."/>
            <person name="Lipzen A."/>
            <person name="Henrissat B."/>
            <person name="Riley R."/>
            <person name="Ahrendt S."/>
            <person name="Nagy L.G."/>
            <person name="Grigoriev I.V."/>
            <person name="Martin F."/>
            <person name="Rosso M.N."/>
        </authorList>
    </citation>
    <scope>NUCLEOTIDE SEQUENCE [LARGE SCALE GENOMIC DNA]</scope>
    <source>
        <strain evidence="4 5">CIRM-BRFM 1785</strain>
    </source>
</reference>
<proteinExistence type="predicted"/>
<dbReference type="Pfam" id="PF25871">
    <property type="entry name" value="HTH_76"/>
    <property type="match status" value="1"/>
</dbReference>
<keyword evidence="5" id="KW-1185">Reference proteome</keyword>
<evidence type="ECO:0000259" key="3">
    <source>
        <dbReference type="Pfam" id="PF25871"/>
    </source>
</evidence>
<dbReference type="Proteomes" id="UP000814176">
    <property type="component" value="Unassembled WGS sequence"/>
</dbReference>
<dbReference type="InterPro" id="IPR058841">
    <property type="entry name" value="HTH_76"/>
</dbReference>
<dbReference type="GeneID" id="71998802"/>
<sequence>MASGMGDSLLSTDGQVGSMPVDPVEAFLAYSFSTDAVFQQGLESIVASGALEGKSEEERAVILRSSQVFYFNRAIGCSITMDEVNERERSRQLVPATNAVNSNGHSDDPAVALSTQQSDVEPRTLSFSELKALIEQGKTDQIPNNRQIPNELNQATPSQSTTGLRRKPWEAET</sequence>
<dbReference type="EMBL" id="JADCUA010000030">
    <property type="protein sequence ID" value="KAH9830617.1"/>
    <property type="molecule type" value="Genomic_DNA"/>
</dbReference>
<dbReference type="InterPro" id="IPR040554">
    <property type="entry name" value="KPWE_PEX14_dom"/>
</dbReference>
<name>A0ABQ8K1R9_9APHY</name>
<dbReference type="RefSeq" id="XP_047773912.1">
    <property type="nucleotide sequence ID" value="XM_047918070.1"/>
</dbReference>
<comment type="caution">
    <text evidence="4">The sequence shown here is derived from an EMBL/GenBank/DDBJ whole genome shotgun (WGS) entry which is preliminary data.</text>
</comment>
<gene>
    <name evidence="4" type="ORF">C8Q71DRAFT_361185</name>
</gene>
<dbReference type="PANTHER" id="PTHR36855:SF1">
    <property type="entry name" value="PEROXISOME MEMBRANE ANCHOR PROTEIN PEX14P N-TERMINAL DOMAIN-CONTAINING PROTEIN"/>
    <property type="match status" value="1"/>
</dbReference>
<evidence type="ECO:0000313" key="5">
    <source>
        <dbReference type="Proteomes" id="UP000814176"/>
    </source>
</evidence>
<feature type="domain" description="Peroxisomal membrane protein PEX14-like KPWE" evidence="2">
    <location>
        <begin position="122"/>
        <end position="170"/>
    </location>
</feature>